<protein>
    <submittedName>
        <fullName evidence="2">DUF2628 domain-containing protein</fullName>
    </submittedName>
</protein>
<gene>
    <name evidence="2" type="ORF">LRX75_03615</name>
</gene>
<organism evidence="2 3">
    <name type="scientific">Rhizobium quercicola</name>
    <dbReference type="NCBI Taxonomy" id="2901226"/>
    <lineage>
        <taxon>Bacteria</taxon>
        <taxon>Pseudomonadati</taxon>
        <taxon>Pseudomonadota</taxon>
        <taxon>Alphaproteobacteria</taxon>
        <taxon>Hyphomicrobiales</taxon>
        <taxon>Rhizobiaceae</taxon>
        <taxon>Rhizobium/Agrobacterium group</taxon>
        <taxon>Rhizobium</taxon>
    </lineage>
</organism>
<evidence type="ECO:0000313" key="3">
    <source>
        <dbReference type="Proteomes" id="UP001139089"/>
    </source>
</evidence>
<proteinExistence type="predicted"/>
<reference evidence="2" key="1">
    <citation type="submission" date="2021-12" db="EMBL/GenBank/DDBJ databases">
        <authorList>
            <person name="Li Y."/>
        </authorList>
    </citation>
    <scope>NUCLEOTIDE SEQUENCE</scope>
    <source>
        <strain evidence="2">DKSPLA3</strain>
    </source>
</reference>
<dbReference type="Proteomes" id="UP001139089">
    <property type="component" value="Unassembled WGS sequence"/>
</dbReference>
<dbReference type="RefSeq" id="WP_231812031.1">
    <property type="nucleotide sequence ID" value="NZ_JAJOZR010000002.1"/>
</dbReference>
<keyword evidence="3" id="KW-1185">Reference proteome</keyword>
<name>A0A9X1NRK8_9HYPH</name>
<dbReference type="EMBL" id="JAJOZR010000002">
    <property type="protein sequence ID" value="MCD7108126.1"/>
    <property type="molecule type" value="Genomic_DNA"/>
</dbReference>
<keyword evidence="1" id="KW-0472">Membrane</keyword>
<sequence>MTPFLVYLPPGARPDSADAVFVADRFAWPAFVFPAFWLLFKRQWAAGIAVFILQSAMTAAGGLAGAALAAILIELALRLLVALEGPTYLAHRLEKRGFTLAAVLPAPDLKTAEAMYGATLDDLATEPAPPLPRLGPGRDGVKTVDPANPGFGLFDTYGSR</sequence>
<feature type="transmembrane region" description="Helical" evidence="1">
    <location>
        <begin position="20"/>
        <end position="40"/>
    </location>
</feature>
<dbReference type="Pfam" id="PF10947">
    <property type="entry name" value="DUF2628"/>
    <property type="match status" value="1"/>
</dbReference>
<evidence type="ECO:0000313" key="2">
    <source>
        <dbReference type="EMBL" id="MCD7108126.1"/>
    </source>
</evidence>
<dbReference type="InterPro" id="IPR024399">
    <property type="entry name" value="DUF2628"/>
</dbReference>
<comment type="caution">
    <text evidence="2">The sequence shown here is derived from an EMBL/GenBank/DDBJ whole genome shotgun (WGS) entry which is preliminary data.</text>
</comment>
<keyword evidence="1" id="KW-0812">Transmembrane</keyword>
<accession>A0A9X1NRK8</accession>
<feature type="transmembrane region" description="Helical" evidence="1">
    <location>
        <begin position="47"/>
        <end position="73"/>
    </location>
</feature>
<dbReference type="AlphaFoldDB" id="A0A9X1NRK8"/>
<evidence type="ECO:0000256" key="1">
    <source>
        <dbReference type="SAM" id="Phobius"/>
    </source>
</evidence>
<keyword evidence="1" id="KW-1133">Transmembrane helix</keyword>